<keyword evidence="1 4" id="KW-0378">Hydrolase</keyword>
<dbReference type="Gene3D" id="3.30.70.360">
    <property type="match status" value="1"/>
</dbReference>
<dbReference type="PANTHER" id="PTHR11014:SF63">
    <property type="entry name" value="METALLOPEPTIDASE, PUTATIVE (AFU_ORTHOLOGUE AFUA_6G09600)-RELATED"/>
    <property type="match status" value="1"/>
</dbReference>
<organism evidence="4 5">
    <name type="scientific">Ahniella affigens</name>
    <dbReference type="NCBI Taxonomy" id="2021234"/>
    <lineage>
        <taxon>Bacteria</taxon>
        <taxon>Pseudomonadati</taxon>
        <taxon>Pseudomonadota</taxon>
        <taxon>Gammaproteobacteria</taxon>
        <taxon>Lysobacterales</taxon>
        <taxon>Rhodanobacteraceae</taxon>
        <taxon>Ahniella</taxon>
    </lineage>
</organism>
<keyword evidence="5" id="KW-1185">Reference proteome</keyword>
<dbReference type="PANTHER" id="PTHR11014">
    <property type="entry name" value="PEPTIDASE M20 FAMILY MEMBER"/>
    <property type="match status" value="1"/>
</dbReference>
<feature type="domain" description="Peptidase M20 dimerisation" evidence="3">
    <location>
        <begin position="219"/>
        <end position="318"/>
    </location>
</feature>
<evidence type="ECO:0000256" key="2">
    <source>
        <dbReference type="SAM" id="SignalP"/>
    </source>
</evidence>
<dbReference type="SUPFAM" id="SSF55031">
    <property type="entry name" value="Bacterial exopeptidase dimerisation domain"/>
    <property type="match status" value="1"/>
</dbReference>
<dbReference type="RefSeq" id="WP_106890766.1">
    <property type="nucleotide sequence ID" value="NZ_CP027860.1"/>
</dbReference>
<dbReference type="GO" id="GO:0050118">
    <property type="term" value="F:N-acetyldiaminopimelate deacetylase activity"/>
    <property type="evidence" value="ECO:0007669"/>
    <property type="project" value="UniProtKB-ARBA"/>
</dbReference>
<evidence type="ECO:0000313" key="4">
    <source>
        <dbReference type="EMBL" id="AVP96840.1"/>
    </source>
</evidence>
<dbReference type="InterPro" id="IPR011650">
    <property type="entry name" value="Peptidase_M20_dimer"/>
</dbReference>
<dbReference type="Pfam" id="PF01546">
    <property type="entry name" value="Peptidase_M20"/>
    <property type="match status" value="1"/>
</dbReference>
<dbReference type="GO" id="GO:0019877">
    <property type="term" value="P:diaminopimelate biosynthetic process"/>
    <property type="evidence" value="ECO:0007669"/>
    <property type="project" value="UniProtKB-ARBA"/>
</dbReference>
<evidence type="ECO:0000259" key="3">
    <source>
        <dbReference type="Pfam" id="PF07687"/>
    </source>
</evidence>
<name>A0A2P1PPR5_9GAMM</name>
<dbReference type="AlphaFoldDB" id="A0A2P1PPR5"/>
<dbReference type="FunFam" id="3.30.70.360:FF:000001">
    <property type="entry name" value="N-acetyldiaminopimelate deacetylase"/>
    <property type="match status" value="1"/>
</dbReference>
<dbReference type="KEGG" id="xba:C7S18_06330"/>
<dbReference type="Pfam" id="PF07687">
    <property type="entry name" value="M20_dimer"/>
    <property type="match status" value="1"/>
</dbReference>
<dbReference type="InterPro" id="IPR002933">
    <property type="entry name" value="Peptidase_M20"/>
</dbReference>
<feature type="chain" id="PRO_5015158535" evidence="2">
    <location>
        <begin position="22"/>
        <end position="440"/>
    </location>
</feature>
<dbReference type="OrthoDB" id="9777385at2"/>
<dbReference type="SUPFAM" id="SSF53187">
    <property type="entry name" value="Zn-dependent exopeptidases"/>
    <property type="match status" value="1"/>
</dbReference>
<dbReference type="InterPro" id="IPR017439">
    <property type="entry name" value="Amidohydrolase"/>
</dbReference>
<dbReference type="NCBIfam" id="TIGR01891">
    <property type="entry name" value="amidohydrolases"/>
    <property type="match status" value="1"/>
</dbReference>
<dbReference type="Gene3D" id="3.40.630.10">
    <property type="entry name" value="Zn peptidases"/>
    <property type="match status" value="1"/>
</dbReference>
<keyword evidence="2" id="KW-0732">Signal</keyword>
<accession>A0A2P1PPR5</accession>
<feature type="signal peptide" evidence="2">
    <location>
        <begin position="1"/>
        <end position="21"/>
    </location>
</feature>
<evidence type="ECO:0000256" key="1">
    <source>
        <dbReference type="ARBA" id="ARBA00022801"/>
    </source>
</evidence>
<dbReference type="Proteomes" id="UP000241074">
    <property type="component" value="Chromosome"/>
</dbReference>
<protein>
    <submittedName>
        <fullName evidence="4">Amidohydrolase</fullName>
    </submittedName>
</protein>
<sequence length="440" mass="46312">MSRIFLSLLIATLSVVLNARAQTAPAGDDVGAAQVDGIYPAIEQLYRDLHSNPELAFQEHRTAATLAARVKALGYEVTTGVGGTGIVAILKNGPGPVVMLRTELDALPMAEKTGLPFASTVTSKNNTGEVVPVAHMCGHDIHMAAWVGTAELMAKNREHWQGTLMLVGQPAEEIVSGANAMIRDGLFTRFPKPDYALGIHDEMSLPAGVIGFHAGYFRANSTGLEMTIYGKGGHGAFPQSAIDPVVIAARIVIGLQTVVSRETNPMDPAVVTVGSIHGGSASNIIPDQVTLQITVRSLDPAVQKRLLAAIARQAKGEALAANAPKEPLIETLSNTDAVYNDPDLVQSMVVAARAELGADRVVEMPAQMGGEDFSQFGLAGVRIVLLHVGAVDAAKLDASRKSGVPLPSVHSPLWAPEHEPTIKAAIRAETAILMDLLKSP</sequence>
<evidence type="ECO:0000313" key="5">
    <source>
        <dbReference type="Proteomes" id="UP000241074"/>
    </source>
</evidence>
<gene>
    <name evidence="4" type="ORF">C7S18_06330</name>
</gene>
<proteinExistence type="predicted"/>
<reference evidence="4 5" key="2">
    <citation type="submission" date="2018-03" db="EMBL/GenBank/DDBJ databases">
        <authorList>
            <person name="Keele B.F."/>
        </authorList>
    </citation>
    <scope>NUCLEOTIDE SEQUENCE [LARGE SCALE GENOMIC DNA]</scope>
    <source>
        <strain evidence="4 5">D13</strain>
    </source>
</reference>
<dbReference type="InterPro" id="IPR036264">
    <property type="entry name" value="Bact_exopeptidase_dim_dom"/>
</dbReference>
<dbReference type="EMBL" id="CP027860">
    <property type="protein sequence ID" value="AVP96840.1"/>
    <property type="molecule type" value="Genomic_DNA"/>
</dbReference>
<reference evidence="4 5" key="1">
    <citation type="submission" date="2018-03" db="EMBL/GenBank/DDBJ databases">
        <title>Ahniella affigens gen. nov., sp. nov., a gammaproteobacterium isolated from sandy soil near a stream.</title>
        <authorList>
            <person name="Ko Y."/>
            <person name="Kim J.-H."/>
        </authorList>
    </citation>
    <scope>NUCLEOTIDE SEQUENCE [LARGE SCALE GENOMIC DNA]</scope>
    <source>
        <strain evidence="4 5">D13</strain>
    </source>
</reference>